<comment type="caution">
    <text evidence="4">The sequence shown here is derived from an EMBL/GenBank/DDBJ whole genome shotgun (WGS) entry which is preliminary data.</text>
</comment>
<keyword evidence="4" id="KW-0012">Acyltransferase</keyword>
<dbReference type="Pfam" id="PF00583">
    <property type="entry name" value="Acetyltransf_1"/>
    <property type="match status" value="1"/>
</dbReference>
<organism evidence="4 5">
    <name type="scientific">Candidatus Ruania gallistercoris</name>
    <dbReference type="NCBI Taxonomy" id="2838746"/>
    <lineage>
        <taxon>Bacteria</taxon>
        <taxon>Bacillati</taxon>
        <taxon>Actinomycetota</taxon>
        <taxon>Actinomycetes</taxon>
        <taxon>Micrococcales</taxon>
        <taxon>Ruaniaceae</taxon>
        <taxon>Ruania</taxon>
    </lineage>
</organism>
<dbReference type="SMART" id="SM00881">
    <property type="entry name" value="CoA_binding"/>
    <property type="match status" value="1"/>
</dbReference>
<dbReference type="SUPFAM" id="SSF55729">
    <property type="entry name" value="Acyl-CoA N-acyltransferases (Nat)"/>
    <property type="match status" value="1"/>
</dbReference>
<dbReference type="InterPro" id="IPR016181">
    <property type="entry name" value="Acyl_CoA_acyltransferase"/>
</dbReference>
<dbReference type="PANTHER" id="PTHR42793">
    <property type="entry name" value="COA BINDING DOMAIN CONTAINING PROTEIN"/>
    <property type="match status" value="1"/>
</dbReference>
<evidence type="ECO:0000256" key="1">
    <source>
        <dbReference type="PROSITE-ProRule" id="PRU00409"/>
    </source>
</evidence>
<dbReference type="InterPro" id="IPR036291">
    <property type="entry name" value="NAD(P)-bd_dom_sf"/>
</dbReference>
<dbReference type="SUPFAM" id="SSF56059">
    <property type="entry name" value="Glutathione synthetase ATP-binding domain-like"/>
    <property type="match status" value="1"/>
</dbReference>
<dbReference type="AlphaFoldDB" id="A0A9D2J5G4"/>
<dbReference type="EMBL" id="DXBY01000313">
    <property type="protein sequence ID" value="HIZ37715.1"/>
    <property type="molecule type" value="Genomic_DNA"/>
</dbReference>
<dbReference type="Proteomes" id="UP000824037">
    <property type="component" value="Unassembled WGS sequence"/>
</dbReference>
<dbReference type="InterPro" id="IPR016102">
    <property type="entry name" value="Succinyl-CoA_synth-like"/>
</dbReference>
<evidence type="ECO:0000313" key="5">
    <source>
        <dbReference type="Proteomes" id="UP000824037"/>
    </source>
</evidence>
<dbReference type="Gene3D" id="3.40.50.720">
    <property type="entry name" value="NAD(P)-binding Rossmann-like Domain"/>
    <property type="match status" value="1"/>
</dbReference>
<dbReference type="Gene3D" id="3.40.630.30">
    <property type="match status" value="1"/>
</dbReference>
<name>A0A9D2J5G4_9MICO</name>
<dbReference type="InterPro" id="IPR011761">
    <property type="entry name" value="ATP-grasp"/>
</dbReference>
<dbReference type="GO" id="GO:0046872">
    <property type="term" value="F:metal ion binding"/>
    <property type="evidence" value="ECO:0007669"/>
    <property type="project" value="InterPro"/>
</dbReference>
<dbReference type="GO" id="GO:0016747">
    <property type="term" value="F:acyltransferase activity, transferring groups other than amino-acyl groups"/>
    <property type="evidence" value="ECO:0007669"/>
    <property type="project" value="InterPro"/>
</dbReference>
<dbReference type="SUPFAM" id="SSF52210">
    <property type="entry name" value="Succinyl-CoA synthetase domains"/>
    <property type="match status" value="2"/>
</dbReference>
<feature type="domain" description="N-acetyltransferase" evidence="3">
    <location>
        <begin position="32"/>
        <end position="193"/>
    </location>
</feature>
<feature type="domain" description="ATP-grasp" evidence="2">
    <location>
        <begin position="667"/>
        <end position="705"/>
    </location>
</feature>
<dbReference type="InterPro" id="IPR013815">
    <property type="entry name" value="ATP_grasp_subdomain_1"/>
</dbReference>
<evidence type="ECO:0000313" key="4">
    <source>
        <dbReference type="EMBL" id="HIZ37715.1"/>
    </source>
</evidence>
<evidence type="ECO:0000259" key="2">
    <source>
        <dbReference type="PROSITE" id="PS50975"/>
    </source>
</evidence>
<keyword evidence="1" id="KW-0547">Nucleotide-binding</keyword>
<keyword evidence="1" id="KW-0067">ATP-binding</keyword>
<accession>A0A9D2J5G4</accession>
<dbReference type="Pfam" id="PF13549">
    <property type="entry name" value="ATP-grasp_5"/>
    <property type="match status" value="1"/>
</dbReference>
<gene>
    <name evidence="4" type="ORF">H9815_18210</name>
</gene>
<dbReference type="SUPFAM" id="SSF51735">
    <property type="entry name" value="NAD(P)-binding Rossmann-fold domains"/>
    <property type="match status" value="1"/>
</dbReference>
<protein>
    <submittedName>
        <fullName evidence="4">GNAT family N-acetyltransferase</fullName>
        <ecNumber evidence="4">2.3.1.-</ecNumber>
    </submittedName>
</protein>
<dbReference type="Gene3D" id="3.30.470.20">
    <property type="entry name" value="ATP-grasp fold, B domain"/>
    <property type="match status" value="1"/>
</dbReference>
<dbReference type="CDD" id="cd04301">
    <property type="entry name" value="NAT_SF"/>
    <property type="match status" value="1"/>
</dbReference>
<dbReference type="PANTHER" id="PTHR42793:SF1">
    <property type="entry name" value="PEPTIDYL-LYSINE N-ACETYLTRANSFERASE PATZ"/>
    <property type="match status" value="1"/>
</dbReference>
<dbReference type="EC" id="2.3.1.-" evidence="4"/>
<keyword evidence="4" id="KW-0808">Transferase</keyword>
<dbReference type="Gene3D" id="3.40.50.261">
    <property type="entry name" value="Succinyl-CoA synthetase domains"/>
    <property type="match status" value="2"/>
</dbReference>
<reference evidence="4" key="1">
    <citation type="journal article" date="2021" name="PeerJ">
        <title>Extensive microbial diversity within the chicken gut microbiome revealed by metagenomics and culture.</title>
        <authorList>
            <person name="Gilroy R."/>
            <person name="Ravi A."/>
            <person name="Getino M."/>
            <person name="Pursley I."/>
            <person name="Horton D.L."/>
            <person name="Alikhan N.F."/>
            <person name="Baker D."/>
            <person name="Gharbi K."/>
            <person name="Hall N."/>
            <person name="Watson M."/>
            <person name="Adriaenssens E.M."/>
            <person name="Foster-Nyarko E."/>
            <person name="Jarju S."/>
            <person name="Secka A."/>
            <person name="Antonio M."/>
            <person name="Oren A."/>
            <person name="Chaudhuri R.R."/>
            <person name="La Ragione R."/>
            <person name="Hildebrand F."/>
            <person name="Pallen M.J."/>
        </authorList>
    </citation>
    <scope>NUCLEOTIDE SEQUENCE</scope>
    <source>
        <strain evidence="4">ChiGjej4B4-7305</strain>
    </source>
</reference>
<dbReference type="InterPro" id="IPR000182">
    <property type="entry name" value="GNAT_dom"/>
</dbReference>
<dbReference type="PROSITE" id="PS50975">
    <property type="entry name" value="ATP_GRASP"/>
    <property type="match status" value="1"/>
</dbReference>
<dbReference type="InterPro" id="IPR032875">
    <property type="entry name" value="Succ_CoA_lig_flav_dom"/>
</dbReference>
<evidence type="ECO:0000259" key="3">
    <source>
        <dbReference type="PROSITE" id="PS51186"/>
    </source>
</evidence>
<dbReference type="GO" id="GO:0005524">
    <property type="term" value="F:ATP binding"/>
    <property type="evidence" value="ECO:0007669"/>
    <property type="project" value="UniProtKB-UniRule"/>
</dbReference>
<reference evidence="4" key="2">
    <citation type="submission" date="2021-04" db="EMBL/GenBank/DDBJ databases">
        <authorList>
            <person name="Gilroy R."/>
        </authorList>
    </citation>
    <scope>NUCLEOTIDE SEQUENCE</scope>
    <source>
        <strain evidence="4">ChiGjej4B4-7305</strain>
    </source>
</reference>
<dbReference type="InterPro" id="IPR003781">
    <property type="entry name" value="CoA-bd"/>
</dbReference>
<dbReference type="PROSITE" id="PS51186">
    <property type="entry name" value="GNAT"/>
    <property type="match status" value="1"/>
</dbReference>
<proteinExistence type="predicted"/>
<dbReference type="Gene3D" id="3.30.1490.20">
    <property type="entry name" value="ATP-grasp fold, A domain"/>
    <property type="match status" value="1"/>
</dbReference>
<sequence>MSDGAPPDMAPDPPTYPEHWEADVVLRDGSTMRIRPIHPGDGDALQRFHSRQSPESVYLRFFAPLTRLPDKDLHRFTHVDHRDRVALVVTWQDEIIAVGRFDQIAGGDAEVAFNVSDSAQGKGLGSVLLEHLAAAGRELGVRRFVADVLPQNSRMLRVFTDAGYDVEQTYDDGIMTVSFTIRPTDRSMAVLAERERRAEALSMAAVLAPRRVLLVCAGAEGRSFGERLAGQLAGTGRLRVVGLPGHPATLAELEPAPEEDLALLAADAPTVLELVPDLAAHGIKAVVLYTGGFAVDPGTTKVAQRTLVTSLRRHGLRLVGPRSFGVLSSTADPVEATLWRGPLRQGTVGIFCQSAAAGLGLLSGAAERGLGISSFLSAGHRLDVSGNDTMQFWTSDERTRVACLRLESIGNPRKFSRVARRLSEKGPVVAMIAGSTGQLNPPGHAVRTTAEPRKALDELMRQAGVLVADSEPALLDLAGLLTEQPLPTGDRVVVLTNSGTQAAILAELIEHHGLSAAIEPIALPAGSGGAAYAEQIRELTDRSDWDAAIIGYVPLLTDDGAAVAEQVRHLATGSDRTTLACLFGVTGLLGAAEDGADGPRVPTFPSAEAAVAAVAAAREYHRWRHSDRGARVDPSDIDRRAAKSLVQSALADLPPGSSKRLSGQDAERLLGCYGITTWPERRVSDERSALAAADELGWPVALKPADEVLRHRTDLGGVRLDLSTPSELAEAYTAAAARVASIIGHPCAFDIQPMAPPGAGCVVRAAEDELYGPIVSLGLAGDAVELLGDVSYRVPPLTATDVTEMIGSLRAAPRLYGHRGMPRLDVAALEDVLARVSVLKEELAEVSGLVLHPVLVGEQGAAVLGVRVDVAHPRRGDVARRVLP</sequence>
<dbReference type="Pfam" id="PF13607">
    <property type="entry name" value="Succ_CoA_lig"/>
    <property type="match status" value="1"/>
</dbReference>